<dbReference type="RefSeq" id="WP_276281548.1">
    <property type="nucleotide sequence ID" value="NZ_CP119809.1"/>
</dbReference>
<protein>
    <submittedName>
        <fullName evidence="1">Pyridoxamine 5'-phosphate oxidase family protein</fullName>
    </submittedName>
</protein>
<name>A0ABD5WLL1_9EURY</name>
<gene>
    <name evidence="1" type="ORF">ACFQJ6_11175</name>
</gene>
<sequence length="149" mass="16714">MEGLRWVQLTEQERDEFLGTGGTGTLSFATDETEPPFSLPVSYGYDADAGSFYFRLAFPENSGKRSVVDHPVTFVTHDRTDRGWRSVVATGELEDVTDRDYDSAAVQGMWAVDIPKVDVFEDPPEEVSFRQFRLVPERLTGRKEVESGG</sequence>
<dbReference type="SUPFAM" id="SSF50475">
    <property type="entry name" value="FMN-binding split barrel"/>
    <property type="match status" value="1"/>
</dbReference>
<dbReference type="EMBL" id="JBHSZH010000005">
    <property type="protein sequence ID" value="MFC7080600.1"/>
    <property type="molecule type" value="Genomic_DNA"/>
</dbReference>
<dbReference type="GeneID" id="79302758"/>
<organism evidence="1 2">
    <name type="scientific">Halorussus caseinilyticus</name>
    <dbReference type="NCBI Taxonomy" id="3034025"/>
    <lineage>
        <taxon>Archaea</taxon>
        <taxon>Methanobacteriati</taxon>
        <taxon>Methanobacteriota</taxon>
        <taxon>Stenosarchaea group</taxon>
        <taxon>Halobacteria</taxon>
        <taxon>Halobacteriales</taxon>
        <taxon>Haladaptataceae</taxon>
        <taxon>Halorussus</taxon>
    </lineage>
</organism>
<dbReference type="InterPro" id="IPR012349">
    <property type="entry name" value="Split_barrel_FMN-bd"/>
</dbReference>
<dbReference type="Proteomes" id="UP001596407">
    <property type="component" value="Unassembled WGS sequence"/>
</dbReference>
<dbReference type="InterPro" id="IPR024747">
    <property type="entry name" value="Pyridox_Oxase-rel"/>
</dbReference>
<dbReference type="Pfam" id="PF12900">
    <property type="entry name" value="Pyridox_ox_2"/>
    <property type="match status" value="1"/>
</dbReference>
<keyword evidence="2" id="KW-1185">Reference proteome</keyword>
<reference evidence="1 2" key="1">
    <citation type="journal article" date="2019" name="Int. J. Syst. Evol. Microbiol.">
        <title>The Global Catalogue of Microorganisms (GCM) 10K type strain sequencing project: providing services to taxonomists for standard genome sequencing and annotation.</title>
        <authorList>
            <consortium name="The Broad Institute Genomics Platform"/>
            <consortium name="The Broad Institute Genome Sequencing Center for Infectious Disease"/>
            <person name="Wu L."/>
            <person name="Ma J."/>
        </authorList>
    </citation>
    <scope>NUCLEOTIDE SEQUENCE [LARGE SCALE GENOMIC DNA]</scope>
    <source>
        <strain evidence="1 2">DT72</strain>
    </source>
</reference>
<comment type="caution">
    <text evidence="1">The sequence shown here is derived from an EMBL/GenBank/DDBJ whole genome shotgun (WGS) entry which is preliminary data.</text>
</comment>
<evidence type="ECO:0000313" key="1">
    <source>
        <dbReference type="EMBL" id="MFC7080600.1"/>
    </source>
</evidence>
<evidence type="ECO:0000313" key="2">
    <source>
        <dbReference type="Proteomes" id="UP001596407"/>
    </source>
</evidence>
<proteinExistence type="predicted"/>
<accession>A0ABD5WLL1</accession>
<dbReference type="AlphaFoldDB" id="A0ABD5WLL1"/>
<dbReference type="Gene3D" id="2.30.110.10">
    <property type="entry name" value="Electron Transport, Fmn-binding Protein, Chain A"/>
    <property type="match status" value="1"/>
</dbReference>